<reference evidence="2" key="1">
    <citation type="submission" date="2018-05" db="EMBL/GenBank/DDBJ databases">
        <authorList>
            <person name="Lanie J.A."/>
            <person name="Ng W.-L."/>
            <person name="Kazmierczak K.M."/>
            <person name="Andrzejewski T.M."/>
            <person name="Davidsen T.M."/>
            <person name="Wayne K.J."/>
            <person name="Tettelin H."/>
            <person name="Glass J.I."/>
            <person name="Rusch D."/>
            <person name="Podicherti R."/>
            <person name="Tsui H.-C.T."/>
            <person name="Winkler M.E."/>
        </authorList>
    </citation>
    <scope>NUCLEOTIDE SEQUENCE</scope>
</reference>
<protein>
    <recommendedName>
        <fullName evidence="3">Dipeptidylpeptidase IV N-terminal domain-containing protein</fullName>
    </recommendedName>
</protein>
<accession>A0A381PBC2</accession>
<sequence length="391" mass="43814">MMWNMTNVGTRMCRVVIVTVVLVLGLSGTFVASQNNDDYSESDFLTRIRRLTITGKRAGEGYFRPDGGMLVFQSERESENPFYQIYVLDMETGDSRRISPGHGKTTCAFFQPGSALIMYASTQHDSESEALQAAEIAFRESGQERRYAWDYDPEMEIYTFDQDTGEYARLTDVYGYDAEGSYSPDGEWLVFTSMRDAYNRELSQDERKQLELDPSYFAEIYIMRADGSGQRRLTDVLGYDGGPFFSPDGSKIVWRRFDEAGLIADVWTMNLDGTEQQQITDFNSMSWAPYFHPSGEYIFFASNKLGFTNFEVYIVDADGRKEPIRITYTDGFDGLPVPSPNGEVLTWTSNRAGGQAGQIFLGQWNHAKALEAIEAAGLRGSGGSGDADGGE</sequence>
<proteinExistence type="inferred from homology"/>
<name>A0A381PBC2_9ZZZZ</name>
<evidence type="ECO:0000256" key="1">
    <source>
        <dbReference type="ARBA" id="ARBA00009820"/>
    </source>
</evidence>
<dbReference type="Pfam" id="PF07676">
    <property type="entry name" value="PD40"/>
    <property type="match status" value="5"/>
</dbReference>
<gene>
    <name evidence="2" type="ORF">METZ01_LOCUS16353</name>
</gene>
<dbReference type="EMBL" id="UINC01000917">
    <property type="protein sequence ID" value="SUZ63499.1"/>
    <property type="molecule type" value="Genomic_DNA"/>
</dbReference>
<organism evidence="2">
    <name type="scientific">marine metagenome</name>
    <dbReference type="NCBI Taxonomy" id="408172"/>
    <lineage>
        <taxon>unclassified sequences</taxon>
        <taxon>metagenomes</taxon>
        <taxon>ecological metagenomes</taxon>
    </lineage>
</organism>
<dbReference type="PANTHER" id="PTHR36842:SF1">
    <property type="entry name" value="PROTEIN TOLB"/>
    <property type="match status" value="1"/>
</dbReference>
<dbReference type="InterPro" id="IPR011659">
    <property type="entry name" value="WD40"/>
</dbReference>
<dbReference type="SUPFAM" id="SSF82171">
    <property type="entry name" value="DPP6 N-terminal domain-like"/>
    <property type="match status" value="1"/>
</dbReference>
<dbReference type="Gene3D" id="2.120.10.30">
    <property type="entry name" value="TolB, C-terminal domain"/>
    <property type="match status" value="3"/>
</dbReference>
<dbReference type="InterPro" id="IPR011042">
    <property type="entry name" value="6-blade_b-propeller_TolB-like"/>
</dbReference>
<dbReference type="PANTHER" id="PTHR36842">
    <property type="entry name" value="PROTEIN TOLB HOMOLOG"/>
    <property type="match status" value="1"/>
</dbReference>
<evidence type="ECO:0000313" key="2">
    <source>
        <dbReference type="EMBL" id="SUZ63499.1"/>
    </source>
</evidence>
<evidence type="ECO:0008006" key="3">
    <source>
        <dbReference type="Google" id="ProtNLM"/>
    </source>
</evidence>
<dbReference type="AlphaFoldDB" id="A0A381PBC2"/>
<comment type="similarity">
    <text evidence="1">Belongs to the TolB family.</text>
</comment>